<protein>
    <submittedName>
        <fullName evidence="2">Uncharacterized protein</fullName>
    </submittedName>
</protein>
<dbReference type="EMBL" id="OZ075132">
    <property type="protein sequence ID" value="CAL4985016.1"/>
    <property type="molecule type" value="Genomic_DNA"/>
</dbReference>
<feature type="region of interest" description="Disordered" evidence="1">
    <location>
        <begin position="1"/>
        <end position="65"/>
    </location>
</feature>
<sequence>MSNEGDVPGYFVGRPTNHTPERKEEPVAAAGNHTPGDYFIGRPESHHKQEQQDPTQKTTTKQSTPSFLAKCCPCLAGGGAAE</sequence>
<organism evidence="2 3">
    <name type="scientific">Urochloa decumbens</name>
    <dbReference type="NCBI Taxonomy" id="240449"/>
    <lineage>
        <taxon>Eukaryota</taxon>
        <taxon>Viridiplantae</taxon>
        <taxon>Streptophyta</taxon>
        <taxon>Embryophyta</taxon>
        <taxon>Tracheophyta</taxon>
        <taxon>Spermatophyta</taxon>
        <taxon>Magnoliopsida</taxon>
        <taxon>Liliopsida</taxon>
        <taxon>Poales</taxon>
        <taxon>Poaceae</taxon>
        <taxon>PACMAD clade</taxon>
        <taxon>Panicoideae</taxon>
        <taxon>Panicodae</taxon>
        <taxon>Paniceae</taxon>
        <taxon>Melinidinae</taxon>
        <taxon>Urochloa</taxon>
    </lineage>
</organism>
<dbReference type="AlphaFoldDB" id="A0ABC9ASH5"/>
<feature type="compositionally biased region" description="Low complexity" evidence="1">
    <location>
        <begin position="52"/>
        <end position="64"/>
    </location>
</feature>
<accession>A0ABC9ASH5</accession>
<evidence type="ECO:0000256" key="1">
    <source>
        <dbReference type="SAM" id="MobiDB-lite"/>
    </source>
</evidence>
<proteinExistence type="predicted"/>
<evidence type="ECO:0000313" key="3">
    <source>
        <dbReference type="Proteomes" id="UP001497457"/>
    </source>
</evidence>
<gene>
    <name evidence="2" type="ORF">URODEC1_LOCUS57758</name>
</gene>
<name>A0ABC9ASH5_9POAL</name>
<reference evidence="2 3" key="2">
    <citation type="submission" date="2024-10" db="EMBL/GenBank/DDBJ databases">
        <authorList>
            <person name="Ryan C."/>
        </authorList>
    </citation>
    <scope>NUCLEOTIDE SEQUENCE [LARGE SCALE GENOMIC DNA]</scope>
</reference>
<keyword evidence="3" id="KW-1185">Reference proteome</keyword>
<dbReference type="Proteomes" id="UP001497457">
    <property type="component" value="Chromosome 22rd"/>
</dbReference>
<reference evidence="3" key="1">
    <citation type="submission" date="2024-06" db="EMBL/GenBank/DDBJ databases">
        <authorList>
            <person name="Ryan C."/>
        </authorList>
    </citation>
    <scope>NUCLEOTIDE SEQUENCE [LARGE SCALE GENOMIC DNA]</scope>
</reference>
<evidence type="ECO:0000313" key="2">
    <source>
        <dbReference type="EMBL" id="CAL4985016.1"/>
    </source>
</evidence>